<evidence type="ECO:0000313" key="3">
    <source>
        <dbReference type="Proteomes" id="UP000828251"/>
    </source>
</evidence>
<keyword evidence="3" id="KW-1185">Reference proteome</keyword>
<organism evidence="2 3">
    <name type="scientific">Gossypium stocksii</name>
    <dbReference type="NCBI Taxonomy" id="47602"/>
    <lineage>
        <taxon>Eukaryota</taxon>
        <taxon>Viridiplantae</taxon>
        <taxon>Streptophyta</taxon>
        <taxon>Embryophyta</taxon>
        <taxon>Tracheophyta</taxon>
        <taxon>Spermatophyta</taxon>
        <taxon>Magnoliopsida</taxon>
        <taxon>eudicotyledons</taxon>
        <taxon>Gunneridae</taxon>
        <taxon>Pentapetalae</taxon>
        <taxon>rosids</taxon>
        <taxon>malvids</taxon>
        <taxon>Malvales</taxon>
        <taxon>Malvaceae</taxon>
        <taxon>Malvoideae</taxon>
        <taxon>Gossypium</taxon>
    </lineage>
</organism>
<evidence type="ECO:0000313" key="2">
    <source>
        <dbReference type="EMBL" id="KAH1073420.1"/>
    </source>
</evidence>
<keyword evidence="1" id="KW-0472">Membrane</keyword>
<feature type="transmembrane region" description="Helical" evidence="1">
    <location>
        <begin position="58"/>
        <end position="75"/>
    </location>
</feature>
<dbReference type="AlphaFoldDB" id="A0A9D3V7H2"/>
<protein>
    <submittedName>
        <fullName evidence="2">Uncharacterized protein</fullName>
    </submittedName>
</protein>
<accession>A0A9D3V7H2</accession>
<proteinExistence type="predicted"/>
<reference evidence="2 3" key="1">
    <citation type="journal article" date="2021" name="Plant Biotechnol. J.">
        <title>Multi-omics assisted identification of the key and species-specific regulatory components of drought-tolerant mechanisms in Gossypium stocksii.</title>
        <authorList>
            <person name="Yu D."/>
            <person name="Ke L."/>
            <person name="Zhang D."/>
            <person name="Wu Y."/>
            <person name="Sun Y."/>
            <person name="Mei J."/>
            <person name="Sun J."/>
            <person name="Sun Y."/>
        </authorList>
    </citation>
    <scope>NUCLEOTIDE SEQUENCE [LARGE SCALE GENOMIC DNA]</scope>
    <source>
        <strain evidence="3">cv. E1</strain>
        <tissue evidence="2">Leaf</tissue>
    </source>
</reference>
<comment type="caution">
    <text evidence="2">The sequence shown here is derived from an EMBL/GenBank/DDBJ whole genome shotgun (WGS) entry which is preliminary data.</text>
</comment>
<gene>
    <name evidence="2" type="ORF">J1N35_025748</name>
</gene>
<dbReference type="EMBL" id="JAIQCV010000008">
    <property type="protein sequence ID" value="KAH1073420.1"/>
    <property type="molecule type" value="Genomic_DNA"/>
</dbReference>
<evidence type="ECO:0000256" key="1">
    <source>
        <dbReference type="SAM" id="Phobius"/>
    </source>
</evidence>
<dbReference type="Proteomes" id="UP000828251">
    <property type="component" value="Unassembled WGS sequence"/>
</dbReference>
<name>A0A9D3V7H2_9ROSI</name>
<sequence length="80" mass="8681">MSKGPSNKVKAVVSVDSGCVATAPKFKRSRVSAIRDFLPGCGRVTTPNVGMSDGARDYLVLYVIRYVSVYTILIVDRLKS</sequence>
<keyword evidence="1" id="KW-1133">Transmembrane helix</keyword>
<keyword evidence="1" id="KW-0812">Transmembrane</keyword>